<dbReference type="EMBL" id="CP022046">
    <property type="protein sequence ID" value="ASE34784.1"/>
    <property type="molecule type" value="Genomic_DNA"/>
</dbReference>
<dbReference type="KEGG" id="sscu:CEP64_09330"/>
<gene>
    <name evidence="1" type="ORF">CEP64_09330</name>
</gene>
<evidence type="ECO:0000313" key="2">
    <source>
        <dbReference type="Proteomes" id="UP000197058"/>
    </source>
</evidence>
<dbReference type="AlphaFoldDB" id="A0AAI8GUG1"/>
<reference evidence="2" key="1">
    <citation type="submission" date="2017-06" db="EMBL/GenBank/DDBJ databases">
        <title>FDA dAtabase for Regulatory Grade micrObial Sequences (FDA-ARGOS): Supporting development and validation of Infectious Disease Dx tests.</title>
        <authorList>
            <person name="Goldberg B."/>
            <person name="Campos J."/>
            <person name="Tallon L."/>
            <person name="Sadzewicz L."/>
            <person name="Sengamalay N."/>
            <person name="Ott S."/>
            <person name="Godinez A."/>
            <person name="Nagaraj S."/>
            <person name="Vavikolanu K."/>
            <person name="Nadendla S."/>
            <person name="George J."/>
            <person name="Geyer C."/>
            <person name="Sichtig H."/>
        </authorList>
    </citation>
    <scope>NUCLEOTIDE SEQUENCE [LARGE SCALE GENOMIC DNA]</scope>
    <source>
        <strain evidence="2">FDAARGOS_285</strain>
    </source>
</reference>
<name>A0AAI8GUG1_MAMSC</name>
<dbReference type="GeneID" id="48593567"/>
<dbReference type="Proteomes" id="UP000197058">
    <property type="component" value="Chromosome"/>
</dbReference>
<dbReference type="RefSeq" id="WP_048539870.1">
    <property type="nucleotide sequence ID" value="NZ_CP022046.2"/>
</dbReference>
<evidence type="ECO:0000313" key="1">
    <source>
        <dbReference type="EMBL" id="ASE34784.1"/>
    </source>
</evidence>
<proteinExistence type="predicted"/>
<accession>A0AAI8GUG1</accession>
<sequence>MESFIFSVIGVVVLIAFIVMLGTTVVKAIRDTRFRIPLLSTIILFFLTLGCAVGIVSTEPVQDNHSKIKFDDHVAEAQANEYVQKKMNHSKEINYDKYNNETYSHNELLKITNAKVDKISHSEAGDKIVEVTKGSGDDKVSYYIIDYDHKKLEEGKSYTFYGKEDLKYDANSQLHGFNVWKVE</sequence>
<protein>
    <submittedName>
        <fullName evidence="1">Uncharacterized protein</fullName>
    </submittedName>
</protein>
<organism evidence="1 2">
    <name type="scientific">Mammaliicoccus sciuri</name>
    <name type="common">Staphylococcus sciuri</name>
    <dbReference type="NCBI Taxonomy" id="1296"/>
    <lineage>
        <taxon>Bacteria</taxon>
        <taxon>Bacillati</taxon>
        <taxon>Bacillota</taxon>
        <taxon>Bacilli</taxon>
        <taxon>Bacillales</taxon>
        <taxon>Staphylococcaceae</taxon>
        <taxon>Mammaliicoccus</taxon>
    </lineage>
</organism>